<proteinExistence type="predicted"/>
<keyword evidence="2" id="KW-0472">Membrane</keyword>
<feature type="region of interest" description="Disordered" evidence="1">
    <location>
        <begin position="275"/>
        <end position="298"/>
    </location>
</feature>
<feature type="compositionally biased region" description="Polar residues" evidence="1">
    <location>
        <begin position="280"/>
        <end position="298"/>
    </location>
</feature>
<evidence type="ECO:0000313" key="3">
    <source>
        <dbReference type="EMBL" id="EKC20404.1"/>
    </source>
</evidence>
<sequence>MICSRMYSYARVQSSLVQLDARLSPRFKNCCEGFMFDFQTNKCIACKIGFFGVNCSMTCPYPTFGKDCQSTCSCSPCHHADGCTKEIVTDTPRAEYSKEMVTYFKKMISSYQTSSTTKMHRVSKSQLNSTEKKNKEEPEAPTLHHGLYVIVSTNTLLTLPITVAVILYICRKRKSRKTKQDTVEEIYYHANPDTCYNDLNEIRTVTKACEYDALPVGSEDYADGRLSLDFLDDVQRKTRANSYVPVRERKPKENDERNNERDHYTKVKKNFSRTEVKGNMTRQNETTESLDSQTSVNTTTSGAECQYVVPLTPTAAGPGISFKSSDNTYLSVPMEDAETISNSSVVYTELI</sequence>
<dbReference type="HOGENOM" id="CLU_790507_0_0_1"/>
<reference evidence="3" key="1">
    <citation type="journal article" date="2012" name="Nature">
        <title>The oyster genome reveals stress adaptation and complexity of shell formation.</title>
        <authorList>
            <person name="Zhang G."/>
            <person name="Fang X."/>
            <person name="Guo X."/>
            <person name="Li L."/>
            <person name="Luo R."/>
            <person name="Xu F."/>
            <person name="Yang P."/>
            <person name="Zhang L."/>
            <person name="Wang X."/>
            <person name="Qi H."/>
            <person name="Xiong Z."/>
            <person name="Que H."/>
            <person name="Xie Y."/>
            <person name="Holland P.W."/>
            <person name="Paps J."/>
            <person name="Zhu Y."/>
            <person name="Wu F."/>
            <person name="Chen Y."/>
            <person name="Wang J."/>
            <person name="Peng C."/>
            <person name="Meng J."/>
            <person name="Yang L."/>
            <person name="Liu J."/>
            <person name="Wen B."/>
            <person name="Zhang N."/>
            <person name="Huang Z."/>
            <person name="Zhu Q."/>
            <person name="Feng Y."/>
            <person name="Mount A."/>
            <person name="Hedgecock D."/>
            <person name="Xu Z."/>
            <person name="Liu Y."/>
            <person name="Domazet-Loso T."/>
            <person name="Du Y."/>
            <person name="Sun X."/>
            <person name="Zhang S."/>
            <person name="Liu B."/>
            <person name="Cheng P."/>
            <person name="Jiang X."/>
            <person name="Li J."/>
            <person name="Fan D."/>
            <person name="Wang W."/>
            <person name="Fu W."/>
            <person name="Wang T."/>
            <person name="Wang B."/>
            <person name="Zhang J."/>
            <person name="Peng Z."/>
            <person name="Li Y."/>
            <person name="Li N."/>
            <person name="Wang J."/>
            <person name="Chen M."/>
            <person name="He Y."/>
            <person name="Tan F."/>
            <person name="Song X."/>
            <person name="Zheng Q."/>
            <person name="Huang R."/>
            <person name="Yang H."/>
            <person name="Du X."/>
            <person name="Chen L."/>
            <person name="Yang M."/>
            <person name="Gaffney P.M."/>
            <person name="Wang S."/>
            <person name="Luo L."/>
            <person name="She Z."/>
            <person name="Ming Y."/>
            <person name="Huang W."/>
            <person name="Zhang S."/>
            <person name="Huang B."/>
            <person name="Zhang Y."/>
            <person name="Qu T."/>
            <person name="Ni P."/>
            <person name="Miao G."/>
            <person name="Wang J."/>
            <person name="Wang Q."/>
            <person name="Steinberg C.E."/>
            <person name="Wang H."/>
            <person name="Li N."/>
            <person name="Qian L."/>
            <person name="Zhang G."/>
            <person name="Li Y."/>
            <person name="Yang H."/>
            <person name="Liu X."/>
            <person name="Wang J."/>
            <person name="Yin Y."/>
            <person name="Wang J."/>
        </authorList>
    </citation>
    <scope>NUCLEOTIDE SEQUENCE [LARGE SCALE GENOMIC DNA]</scope>
    <source>
        <strain evidence="3">05x7-T-G4-1.051#20</strain>
    </source>
</reference>
<accession>K1PNE8</accession>
<name>K1PNE8_MAGGI</name>
<dbReference type="AlphaFoldDB" id="K1PNE8"/>
<feature type="region of interest" description="Disordered" evidence="1">
    <location>
        <begin position="115"/>
        <end position="139"/>
    </location>
</feature>
<dbReference type="Gene3D" id="2.170.300.10">
    <property type="entry name" value="Tie2 ligand-binding domain superfamily"/>
    <property type="match status" value="1"/>
</dbReference>
<keyword evidence="2" id="KW-1133">Transmembrane helix</keyword>
<feature type="transmembrane region" description="Helical" evidence="2">
    <location>
        <begin position="147"/>
        <end position="170"/>
    </location>
</feature>
<evidence type="ECO:0000256" key="1">
    <source>
        <dbReference type="SAM" id="MobiDB-lite"/>
    </source>
</evidence>
<evidence type="ECO:0000256" key="2">
    <source>
        <dbReference type="SAM" id="Phobius"/>
    </source>
</evidence>
<organism evidence="3">
    <name type="scientific">Magallana gigas</name>
    <name type="common">Pacific oyster</name>
    <name type="synonym">Crassostrea gigas</name>
    <dbReference type="NCBI Taxonomy" id="29159"/>
    <lineage>
        <taxon>Eukaryota</taxon>
        <taxon>Metazoa</taxon>
        <taxon>Spiralia</taxon>
        <taxon>Lophotrochozoa</taxon>
        <taxon>Mollusca</taxon>
        <taxon>Bivalvia</taxon>
        <taxon>Autobranchia</taxon>
        <taxon>Pteriomorphia</taxon>
        <taxon>Ostreida</taxon>
        <taxon>Ostreoidea</taxon>
        <taxon>Ostreidae</taxon>
        <taxon>Magallana</taxon>
    </lineage>
</organism>
<keyword evidence="2" id="KW-0812">Transmembrane</keyword>
<dbReference type="InParanoid" id="K1PNE8"/>
<dbReference type="EMBL" id="JH818978">
    <property type="protein sequence ID" value="EKC20404.1"/>
    <property type="molecule type" value="Genomic_DNA"/>
</dbReference>
<protein>
    <submittedName>
        <fullName evidence="3">Uncharacterized protein</fullName>
    </submittedName>
</protein>
<gene>
    <name evidence="3" type="ORF">CGI_10006079</name>
</gene>